<dbReference type="Proteomes" id="UP000499080">
    <property type="component" value="Unassembled WGS sequence"/>
</dbReference>
<comment type="caution">
    <text evidence="1">The sequence shown here is derived from an EMBL/GenBank/DDBJ whole genome shotgun (WGS) entry which is preliminary data.</text>
</comment>
<accession>A0A4Y2G1F2</accession>
<protein>
    <submittedName>
        <fullName evidence="1">Uncharacterized protein</fullName>
    </submittedName>
</protein>
<reference evidence="1 2" key="1">
    <citation type="journal article" date="2019" name="Sci. Rep.">
        <title>Orb-weaving spider Araneus ventricosus genome elucidates the spidroin gene catalogue.</title>
        <authorList>
            <person name="Kono N."/>
            <person name="Nakamura H."/>
            <person name="Ohtoshi R."/>
            <person name="Moran D.A.P."/>
            <person name="Shinohara A."/>
            <person name="Yoshida Y."/>
            <person name="Fujiwara M."/>
            <person name="Mori M."/>
            <person name="Tomita M."/>
            <person name="Arakawa K."/>
        </authorList>
    </citation>
    <scope>NUCLEOTIDE SEQUENCE [LARGE SCALE GENOMIC DNA]</scope>
</reference>
<evidence type="ECO:0000313" key="1">
    <source>
        <dbReference type="EMBL" id="GBM46596.1"/>
    </source>
</evidence>
<name>A0A4Y2G1F2_ARAVE</name>
<gene>
    <name evidence="1" type="ORF">AVEN_95594_1</name>
</gene>
<keyword evidence="2" id="KW-1185">Reference proteome</keyword>
<organism evidence="1 2">
    <name type="scientific">Araneus ventricosus</name>
    <name type="common">Orbweaver spider</name>
    <name type="synonym">Epeira ventricosa</name>
    <dbReference type="NCBI Taxonomy" id="182803"/>
    <lineage>
        <taxon>Eukaryota</taxon>
        <taxon>Metazoa</taxon>
        <taxon>Ecdysozoa</taxon>
        <taxon>Arthropoda</taxon>
        <taxon>Chelicerata</taxon>
        <taxon>Arachnida</taxon>
        <taxon>Araneae</taxon>
        <taxon>Araneomorphae</taxon>
        <taxon>Entelegynae</taxon>
        <taxon>Araneoidea</taxon>
        <taxon>Araneidae</taxon>
        <taxon>Araneus</taxon>
    </lineage>
</organism>
<proteinExistence type="predicted"/>
<dbReference type="AlphaFoldDB" id="A0A4Y2G1F2"/>
<evidence type="ECO:0000313" key="2">
    <source>
        <dbReference type="Proteomes" id="UP000499080"/>
    </source>
</evidence>
<dbReference type="EMBL" id="BGPR01001143">
    <property type="protein sequence ID" value="GBM46596.1"/>
    <property type="molecule type" value="Genomic_DNA"/>
</dbReference>
<sequence>MSGLLLFWRISCHREELPSSLSHLRYRTPSLRCKGSQRVQSSSYCRTLRRDFLPRFVNAPNLGTSTELIGSFSCAFYISHEDQGSTVIVAKTCTEISVSTPNFFSSFVQCLQLSLQDLRERT</sequence>